<proteinExistence type="predicted"/>
<dbReference type="InterPro" id="IPR004408">
    <property type="entry name" value="Biotin_CoA_COase_ligase"/>
</dbReference>
<dbReference type="Pfam" id="PF03099">
    <property type="entry name" value="BPL_LplA_LipB"/>
    <property type="match status" value="1"/>
</dbReference>
<gene>
    <name evidence="4" type="ORF">ENV54_02260</name>
</gene>
<evidence type="ECO:0000313" key="4">
    <source>
        <dbReference type="EMBL" id="HGH60104.1"/>
    </source>
</evidence>
<evidence type="ECO:0000256" key="2">
    <source>
        <dbReference type="SAM" id="MobiDB-lite"/>
    </source>
</evidence>
<dbReference type="EMBL" id="DTGT01000071">
    <property type="protein sequence ID" value="HGH60104.1"/>
    <property type="molecule type" value="Genomic_DNA"/>
</dbReference>
<dbReference type="Gene3D" id="3.30.930.10">
    <property type="entry name" value="Bira Bifunctional Protein, Domain 2"/>
    <property type="match status" value="1"/>
</dbReference>
<dbReference type="AlphaFoldDB" id="A0A7C4AQM9"/>
<dbReference type="PANTHER" id="PTHR12835:SF5">
    <property type="entry name" value="BIOTIN--PROTEIN LIGASE"/>
    <property type="match status" value="1"/>
</dbReference>
<sequence length="280" mass="30218">MTVIREDLDSSILQEEAFPGGKIVVLSRTLSTQDVAKDMALRGEPSWTAVMALEQTSGRGRSGHSWISPPGKNLALSVILRPSLPSEQSPVLSMLAGVAVANVLESKGVSAAALKWPNDVLVDNKKIAGILIEATMIKDRVRDVILGLGVNLNSDQSDFPGSFPLPPTSYLLCTGKPWDVLEAAQAFLSEIRALYEDMEARGPEIVRERWLAKWAHKGHLMTYDGKVGRAHGVSREGFLILSMQDGSQVTVVSGDVLPVASAETSPLPGDDRHQEEVWGS</sequence>
<evidence type="ECO:0000259" key="3">
    <source>
        <dbReference type="PROSITE" id="PS51733"/>
    </source>
</evidence>
<keyword evidence="1 4" id="KW-0436">Ligase</keyword>
<dbReference type="NCBIfam" id="TIGR00121">
    <property type="entry name" value="birA_ligase"/>
    <property type="match status" value="1"/>
</dbReference>
<dbReference type="InterPro" id="IPR004143">
    <property type="entry name" value="BPL_LPL_catalytic"/>
</dbReference>
<dbReference type="EC" id="6.3.4.15" evidence="4"/>
<dbReference type="PANTHER" id="PTHR12835">
    <property type="entry name" value="BIOTIN PROTEIN LIGASE"/>
    <property type="match status" value="1"/>
</dbReference>
<organism evidence="4">
    <name type="scientific">Desulfomonile tiedjei</name>
    <dbReference type="NCBI Taxonomy" id="2358"/>
    <lineage>
        <taxon>Bacteria</taxon>
        <taxon>Pseudomonadati</taxon>
        <taxon>Thermodesulfobacteriota</taxon>
        <taxon>Desulfomonilia</taxon>
        <taxon>Desulfomonilales</taxon>
        <taxon>Desulfomonilaceae</taxon>
        <taxon>Desulfomonile</taxon>
    </lineage>
</organism>
<dbReference type="GO" id="GO:0005737">
    <property type="term" value="C:cytoplasm"/>
    <property type="evidence" value="ECO:0007669"/>
    <property type="project" value="TreeGrafter"/>
</dbReference>
<protein>
    <submittedName>
        <fullName evidence="4">Biotin--[acetyl-CoA-carboxylase] ligase</fullName>
        <ecNumber evidence="4">6.3.4.15</ecNumber>
    </submittedName>
</protein>
<dbReference type="SUPFAM" id="SSF55681">
    <property type="entry name" value="Class II aaRS and biotin synthetases"/>
    <property type="match status" value="1"/>
</dbReference>
<reference evidence="4" key="1">
    <citation type="journal article" date="2020" name="mSystems">
        <title>Genome- and Community-Level Interaction Insights into Carbon Utilization and Element Cycling Functions of Hydrothermarchaeota in Hydrothermal Sediment.</title>
        <authorList>
            <person name="Zhou Z."/>
            <person name="Liu Y."/>
            <person name="Xu W."/>
            <person name="Pan J."/>
            <person name="Luo Z.H."/>
            <person name="Li M."/>
        </authorList>
    </citation>
    <scope>NUCLEOTIDE SEQUENCE [LARGE SCALE GENOMIC DNA]</scope>
    <source>
        <strain evidence="4">SpSt-769</strain>
    </source>
</reference>
<accession>A0A7C4AQM9</accession>
<dbReference type="GO" id="GO:0004077">
    <property type="term" value="F:biotin--[biotin carboxyl-carrier protein] ligase activity"/>
    <property type="evidence" value="ECO:0007669"/>
    <property type="project" value="UniProtKB-EC"/>
</dbReference>
<dbReference type="CDD" id="cd16442">
    <property type="entry name" value="BPL"/>
    <property type="match status" value="1"/>
</dbReference>
<dbReference type="PROSITE" id="PS51733">
    <property type="entry name" value="BPL_LPL_CATALYTIC"/>
    <property type="match status" value="1"/>
</dbReference>
<feature type="region of interest" description="Disordered" evidence="2">
    <location>
        <begin position="261"/>
        <end position="280"/>
    </location>
</feature>
<feature type="compositionally biased region" description="Basic and acidic residues" evidence="2">
    <location>
        <begin position="269"/>
        <end position="280"/>
    </location>
</feature>
<evidence type="ECO:0000256" key="1">
    <source>
        <dbReference type="ARBA" id="ARBA00022598"/>
    </source>
</evidence>
<feature type="domain" description="BPL/LPL catalytic" evidence="3">
    <location>
        <begin position="7"/>
        <end position="199"/>
    </location>
</feature>
<name>A0A7C4AQM9_9BACT</name>
<dbReference type="InterPro" id="IPR045864">
    <property type="entry name" value="aa-tRNA-synth_II/BPL/LPL"/>
</dbReference>
<comment type="caution">
    <text evidence="4">The sequence shown here is derived from an EMBL/GenBank/DDBJ whole genome shotgun (WGS) entry which is preliminary data.</text>
</comment>